<dbReference type="GO" id="GO:0003735">
    <property type="term" value="F:structural constituent of ribosome"/>
    <property type="evidence" value="ECO:0007669"/>
    <property type="project" value="InterPro"/>
</dbReference>
<dbReference type="SUPFAM" id="SSF54189">
    <property type="entry name" value="Ribosomal proteins S24e, L23 and L15e"/>
    <property type="match status" value="1"/>
</dbReference>
<feature type="compositionally biased region" description="Basic residues" evidence="5">
    <location>
        <begin position="139"/>
        <end position="151"/>
    </location>
</feature>
<dbReference type="GO" id="GO:0005762">
    <property type="term" value="C:mitochondrial large ribosomal subunit"/>
    <property type="evidence" value="ECO:0007669"/>
    <property type="project" value="TreeGrafter"/>
</dbReference>
<feature type="region of interest" description="Disordered" evidence="5">
    <location>
        <begin position="179"/>
        <end position="204"/>
    </location>
</feature>
<keyword evidence="2" id="KW-0689">Ribosomal protein</keyword>
<protein>
    <recommendedName>
        <fullName evidence="4">Large ribosomal subunit protein uL23m</fullName>
    </recommendedName>
</protein>
<evidence type="ECO:0000313" key="7">
    <source>
        <dbReference type="Proteomes" id="UP001172159"/>
    </source>
</evidence>
<evidence type="ECO:0000256" key="4">
    <source>
        <dbReference type="ARBA" id="ARBA00039977"/>
    </source>
</evidence>
<dbReference type="AlphaFoldDB" id="A0AA40EBT3"/>
<reference evidence="6" key="1">
    <citation type="submission" date="2023-06" db="EMBL/GenBank/DDBJ databases">
        <title>Genome-scale phylogeny and comparative genomics of the fungal order Sordariales.</title>
        <authorList>
            <consortium name="Lawrence Berkeley National Laboratory"/>
            <person name="Hensen N."/>
            <person name="Bonometti L."/>
            <person name="Westerberg I."/>
            <person name="Brannstrom I.O."/>
            <person name="Guillou S."/>
            <person name="Cros-Aarteil S."/>
            <person name="Calhoun S."/>
            <person name="Haridas S."/>
            <person name="Kuo A."/>
            <person name="Mondo S."/>
            <person name="Pangilinan J."/>
            <person name="Riley R."/>
            <person name="Labutti K."/>
            <person name="Andreopoulos B."/>
            <person name="Lipzen A."/>
            <person name="Chen C."/>
            <person name="Yanf M."/>
            <person name="Daum C."/>
            <person name="Ng V."/>
            <person name="Clum A."/>
            <person name="Steindorff A."/>
            <person name="Ohm R."/>
            <person name="Martin F."/>
            <person name="Silar P."/>
            <person name="Natvig D."/>
            <person name="Lalanne C."/>
            <person name="Gautier V."/>
            <person name="Ament-Velasquez S.L."/>
            <person name="Kruys A."/>
            <person name="Hutchinson M.I."/>
            <person name="Powell A.J."/>
            <person name="Barry K."/>
            <person name="Miller A.N."/>
            <person name="Grigoriev I.V."/>
            <person name="Debuchy R."/>
            <person name="Gladieux P."/>
            <person name="Thoren M.H."/>
            <person name="Johannesson H."/>
        </authorList>
    </citation>
    <scope>NUCLEOTIDE SEQUENCE</scope>
    <source>
        <strain evidence="6">CBS 540.89</strain>
    </source>
</reference>
<evidence type="ECO:0000256" key="1">
    <source>
        <dbReference type="ARBA" id="ARBA00006700"/>
    </source>
</evidence>
<comment type="caution">
    <text evidence="6">The sequence shown here is derived from an EMBL/GenBank/DDBJ whole genome shotgun (WGS) entry which is preliminary data.</text>
</comment>
<dbReference type="PANTHER" id="PTHR12059:SF5">
    <property type="entry name" value="LARGE RIBOSOMAL SUBUNIT PROTEIN UL23M"/>
    <property type="match status" value="1"/>
</dbReference>
<evidence type="ECO:0000256" key="2">
    <source>
        <dbReference type="ARBA" id="ARBA00022980"/>
    </source>
</evidence>
<dbReference type="Pfam" id="PF00276">
    <property type="entry name" value="Ribosomal_L23"/>
    <property type="match status" value="1"/>
</dbReference>
<dbReference type="Proteomes" id="UP001172159">
    <property type="component" value="Unassembled WGS sequence"/>
</dbReference>
<dbReference type="GO" id="GO:0032543">
    <property type="term" value="P:mitochondrial translation"/>
    <property type="evidence" value="ECO:0007669"/>
    <property type="project" value="TreeGrafter"/>
</dbReference>
<comment type="similarity">
    <text evidence="1">Belongs to the universal ribosomal protein uL23 family.</text>
</comment>
<sequence length="204" mass="23991">MLSIKPLPRITEPVQRWKRFGEKQLFLPNHVVALLRPKPKQSPHLATFAVPLQFNKLDLRDYLHHAYDVETTAIRSFINQPKPERKNKNGPWYRPRAQKMMIAELVKPFVWPEPLKEAEELKQWDHEMFQKLQKERRAQAKKQKNPKKVPLRRALAVPDDQKSLSEQAKELLRQAKAEAKARGEKVKEVEVEKKKETKLDSGDI</sequence>
<feature type="region of interest" description="Disordered" evidence="5">
    <location>
        <begin position="138"/>
        <end position="165"/>
    </location>
</feature>
<name>A0AA40EBT3_9PEZI</name>
<keyword evidence="3" id="KW-0687">Ribonucleoprotein</keyword>
<keyword evidence="7" id="KW-1185">Reference proteome</keyword>
<dbReference type="PANTHER" id="PTHR12059">
    <property type="entry name" value="RIBOSOMAL PROTEIN L23-RELATED"/>
    <property type="match status" value="1"/>
</dbReference>
<organism evidence="6 7">
    <name type="scientific">Apiosordaria backusii</name>
    <dbReference type="NCBI Taxonomy" id="314023"/>
    <lineage>
        <taxon>Eukaryota</taxon>
        <taxon>Fungi</taxon>
        <taxon>Dikarya</taxon>
        <taxon>Ascomycota</taxon>
        <taxon>Pezizomycotina</taxon>
        <taxon>Sordariomycetes</taxon>
        <taxon>Sordariomycetidae</taxon>
        <taxon>Sordariales</taxon>
        <taxon>Lasiosphaeriaceae</taxon>
        <taxon>Apiosordaria</taxon>
    </lineage>
</organism>
<dbReference type="InterPro" id="IPR012678">
    <property type="entry name" value="Ribosomal_uL23/eL15/eS24_sf"/>
</dbReference>
<gene>
    <name evidence="6" type="ORF">B0T21DRAFT_334042</name>
</gene>
<accession>A0AA40EBT3</accession>
<evidence type="ECO:0000256" key="5">
    <source>
        <dbReference type="SAM" id="MobiDB-lite"/>
    </source>
</evidence>
<dbReference type="EMBL" id="JAUKTV010000007">
    <property type="protein sequence ID" value="KAK0735709.1"/>
    <property type="molecule type" value="Genomic_DNA"/>
</dbReference>
<dbReference type="InterPro" id="IPR013025">
    <property type="entry name" value="Ribosomal_uL23-like"/>
</dbReference>
<dbReference type="Gene3D" id="3.30.70.330">
    <property type="match status" value="1"/>
</dbReference>
<proteinExistence type="inferred from homology"/>
<dbReference type="InterPro" id="IPR012677">
    <property type="entry name" value="Nucleotide-bd_a/b_plait_sf"/>
</dbReference>
<evidence type="ECO:0000256" key="3">
    <source>
        <dbReference type="ARBA" id="ARBA00023274"/>
    </source>
</evidence>
<evidence type="ECO:0000313" key="6">
    <source>
        <dbReference type="EMBL" id="KAK0735709.1"/>
    </source>
</evidence>